<feature type="signal peptide" evidence="1">
    <location>
        <begin position="1"/>
        <end position="20"/>
    </location>
</feature>
<dbReference type="SUPFAM" id="SSF52266">
    <property type="entry name" value="SGNH hydrolase"/>
    <property type="match status" value="1"/>
</dbReference>
<keyword evidence="2" id="KW-0378">Hydrolase</keyword>
<reference evidence="3" key="1">
    <citation type="journal article" date="2019" name="Int. J. Syst. Evol. Microbiol.">
        <title>The Global Catalogue of Microorganisms (GCM) 10K type strain sequencing project: providing services to taxonomists for standard genome sequencing and annotation.</title>
        <authorList>
            <consortium name="The Broad Institute Genomics Platform"/>
            <consortium name="The Broad Institute Genome Sequencing Center for Infectious Disease"/>
            <person name="Wu L."/>
            <person name="Ma J."/>
        </authorList>
    </citation>
    <scope>NUCLEOTIDE SEQUENCE [LARGE SCALE GENOMIC DNA]</scope>
    <source>
        <strain evidence="3">KCTC 52232</strain>
    </source>
</reference>
<organism evidence="2 3">
    <name type="scientific">Mucilaginibacter antarcticus</name>
    <dbReference type="NCBI Taxonomy" id="1855725"/>
    <lineage>
        <taxon>Bacteria</taxon>
        <taxon>Pseudomonadati</taxon>
        <taxon>Bacteroidota</taxon>
        <taxon>Sphingobacteriia</taxon>
        <taxon>Sphingobacteriales</taxon>
        <taxon>Sphingobacteriaceae</taxon>
        <taxon>Mucilaginibacter</taxon>
    </lineage>
</organism>
<dbReference type="Gene3D" id="3.40.50.1110">
    <property type="entry name" value="SGNH hydrolase"/>
    <property type="match status" value="1"/>
</dbReference>
<protein>
    <submittedName>
        <fullName evidence="2">SGNH/GDSL hydrolase family protein</fullName>
    </submittedName>
</protein>
<dbReference type="RefSeq" id="WP_377130233.1">
    <property type="nucleotide sequence ID" value="NZ_JBHUHN010000001.1"/>
</dbReference>
<evidence type="ECO:0000313" key="2">
    <source>
        <dbReference type="EMBL" id="MFD2866593.1"/>
    </source>
</evidence>
<dbReference type="InterPro" id="IPR036514">
    <property type="entry name" value="SGNH_hydro_sf"/>
</dbReference>
<keyword evidence="1" id="KW-0732">Signal</keyword>
<proteinExistence type="predicted"/>
<name>A0ABW5XUG3_9SPHI</name>
<dbReference type="EMBL" id="JBHUON010000029">
    <property type="protein sequence ID" value="MFD2866593.1"/>
    <property type="molecule type" value="Genomic_DNA"/>
</dbReference>
<gene>
    <name evidence="2" type="ORF">ACFSYC_17990</name>
</gene>
<evidence type="ECO:0000313" key="3">
    <source>
        <dbReference type="Proteomes" id="UP001597601"/>
    </source>
</evidence>
<sequence length="394" mass="43700">MVRLCLVYLLCLATALPGHATGYKSKPTKVLYDKVLTAKNIYPELVFAQSTGNFSADGLLLTSADKLVKLNYYYSLAGRSVQYKVKLSGDAVAAFQTDKGDFKAWVDVKNKTIAISTNPVMVKQVDFLTGDTEYTVEITRNYQESKIKIINPKNRKQAELGATNDGAGGHGTGAIAAGYGVGMQHDYYTFGLQSGTQMLVKQIKVQAAQNNFKVLLYGDSITEPEGYFPTASFDQSWTQLVMAKVKGKSMCSGRGGTTINELLERIKNELPYIKSKYVMVTIGTNGGNTEQNLSQLVEYIHAQGSIPILNNIPSNEAGTQVPVNAMIDKIRLKYNIKGCKFDLATSLDQDGQKVDKSTMWFEEYSWGKIYHHPNIKGAMQMYERSRMDLPELYK</sequence>
<feature type="chain" id="PRO_5047384431" evidence="1">
    <location>
        <begin position="21"/>
        <end position="394"/>
    </location>
</feature>
<dbReference type="GO" id="GO:0016787">
    <property type="term" value="F:hydrolase activity"/>
    <property type="evidence" value="ECO:0007669"/>
    <property type="project" value="UniProtKB-KW"/>
</dbReference>
<accession>A0ABW5XUG3</accession>
<dbReference type="CDD" id="cd00229">
    <property type="entry name" value="SGNH_hydrolase"/>
    <property type="match status" value="1"/>
</dbReference>
<evidence type="ECO:0000256" key="1">
    <source>
        <dbReference type="SAM" id="SignalP"/>
    </source>
</evidence>
<comment type="caution">
    <text evidence="2">The sequence shown here is derived from an EMBL/GenBank/DDBJ whole genome shotgun (WGS) entry which is preliminary data.</text>
</comment>
<dbReference type="Proteomes" id="UP001597601">
    <property type="component" value="Unassembled WGS sequence"/>
</dbReference>
<keyword evidence="3" id="KW-1185">Reference proteome</keyword>